<dbReference type="Gene3D" id="1.10.260.40">
    <property type="entry name" value="lambda repressor-like DNA-binding domains"/>
    <property type="match status" value="1"/>
</dbReference>
<name>A0ABP9A5J4_9FLAO</name>
<feature type="domain" description="HTH cro/C1-type" evidence="1">
    <location>
        <begin position="10"/>
        <end position="65"/>
    </location>
</feature>
<dbReference type="EMBL" id="BAABIP010000020">
    <property type="protein sequence ID" value="GAA4773789.1"/>
    <property type="molecule type" value="Genomic_DNA"/>
</dbReference>
<accession>A0ABP9A5J4</accession>
<dbReference type="InterPro" id="IPR010982">
    <property type="entry name" value="Lambda_DNA-bd_dom_sf"/>
</dbReference>
<organism evidence="2 3">
    <name type="scientific">Flavobacterium hankyongi</name>
    <dbReference type="NCBI Taxonomy" id="1176532"/>
    <lineage>
        <taxon>Bacteria</taxon>
        <taxon>Pseudomonadati</taxon>
        <taxon>Bacteroidota</taxon>
        <taxon>Flavobacteriia</taxon>
        <taxon>Flavobacteriales</taxon>
        <taxon>Flavobacteriaceae</taxon>
        <taxon>Flavobacterium</taxon>
    </lineage>
</organism>
<evidence type="ECO:0000313" key="2">
    <source>
        <dbReference type="EMBL" id="GAA4773789.1"/>
    </source>
</evidence>
<protein>
    <recommendedName>
        <fullName evidence="1">HTH cro/C1-type domain-containing protein</fullName>
    </recommendedName>
</protein>
<evidence type="ECO:0000313" key="3">
    <source>
        <dbReference type="Proteomes" id="UP001500141"/>
    </source>
</evidence>
<keyword evidence="3" id="KW-1185">Reference proteome</keyword>
<dbReference type="Proteomes" id="UP001500141">
    <property type="component" value="Unassembled WGS sequence"/>
</dbReference>
<dbReference type="PROSITE" id="PS50943">
    <property type="entry name" value="HTH_CROC1"/>
    <property type="match status" value="1"/>
</dbReference>
<gene>
    <name evidence="2" type="ORF">GCM10023230_25600</name>
</gene>
<dbReference type="CDD" id="cd00093">
    <property type="entry name" value="HTH_XRE"/>
    <property type="match status" value="1"/>
</dbReference>
<evidence type="ECO:0000259" key="1">
    <source>
        <dbReference type="PROSITE" id="PS50943"/>
    </source>
</evidence>
<comment type="caution">
    <text evidence="2">The sequence shown here is derived from an EMBL/GenBank/DDBJ whole genome shotgun (WGS) entry which is preliminary data.</text>
</comment>
<dbReference type="InterPro" id="IPR001387">
    <property type="entry name" value="Cro/C1-type_HTH"/>
</dbReference>
<sequence length="179" mass="21169">MMKVNNRSLLRTTLGLTQEEFSMLFKIPISLIAMYETNKRDLPSKVSVQMMQLYAHVLEKQKQEFVPSNLKTENAKVVSFLEDEIQTNEALQWKYAKKIENMKVKYEKAKANLYLAEYFESKETINNKPSSNHVTFLHTLAKEKFEKNGPPAQMKYKVQLETLKWQHNHLQEELKKIRE</sequence>
<proteinExistence type="predicted"/>
<dbReference type="SUPFAM" id="SSF47413">
    <property type="entry name" value="lambda repressor-like DNA-binding domains"/>
    <property type="match status" value="1"/>
</dbReference>
<reference evidence="3" key="1">
    <citation type="journal article" date="2019" name="Int. J. Syst. Evol. Microbiol.">
        <title>The Global Catalogue of Microorganisms (GCM) 10K type strain sequencing project: providing services to taxonomists for standard genome sequencing and annotation.</title>
        <authorList>
            <consortium name="The Broad Institute Genomics Platform"/>
            <consortium name="The Broad Institute Genome Sequencing Center for Infectious Disease"/>
            <person name="Wu L."/>
            <person name="Ma J."/>
        </authorList>
    </citation>
    <scope>NUCLEOTIDE SEQUENCE [LARGE SCALE GENOMIC DNA]</scope>
    <source>
        <strain evidence="3">JCM 18198</strain>
    </source>
</reference>
<dbReference type="RefSeq" id="WP_264542532.1">
    <property type="nucleotide sequence ID" value="NZ_BAABIP010000020.1"/>
</dbReference>